<evidence type="ECO:0000313" key="2">
    <source>
        <dbReference type="EMBL" id="CAI9165994.1"/>
    </source>
</evidence>
<evidence type="ECO:0000313" key="3">
    <source>
        <dbReference type="Proteomes" id="UP001176941"/>
    </source>
</evidence>
<proteinExistence type="predicted"/>
<reference evidence="2" key="1">
    <citation type="submission" date="2023-04" db="EMBL/GenBank/DDBJ databases">
        <authorList>
            <consortium name="ELIXIR-Norway"/>
        </authorList>
    </citation>
    <scope>NUCLEOTIDE SEQUENCE [LARGE SCALE GENOMIC DNA]</scope>
</reference>
<feature type="compositionally biased region" description="Basic and acidic residues" evidence="1">
    <location>
        <begin position="69"/>
        <end position="90"/>
    </location>
</feature>
<sequence>MSLHCCPEISSHDCWGQWLGPEKVMQGPPWSERWLSVSQVKRRKEKVIQMEEREGAGLTLSWALPEPRQLAKEKGDKGSDHRGRWGDEKTDPTVLKPGIGVLKKGRDLPVHPVGWGRVSAIDCYSPRKSGPSPSPSPIRQLPLPAVYLLHESKLFSPARGLAPTAWEKWCAALSWTLYFISANKTHFIFYLGKAGWQNNQKMCFKRKVPGPQNLFIFLTYSKRVIRLLYFVDFLNKVKFSFSTV</sequence>
<accession>A0ABN8YWV9</accession>
<organism evidence="2 3">
    <name type="scientific">Rangifer tarandus platyrhynchus</name>
    <name type="common">Svalbard reindeer</name>
    <dbReference type="NCBI Taxonomy" id="3082113"/>
    <lineage>
        <taxon>Eukaryota</taxon>
        <taxon>Metazoa</taxon>
        <taxon>Chordata</taxon>
        <taxon>Craniata</taxon>
        <taxon>Vertebrata</taxon>
        <taxon>Euteleostomi</taxon>
        <taxon>Mammalia</taxon>
        <taxon>Eutheria</taxon>
        <taxon>Laurasiatheria</taxon>
        <taxon>Artiodactyla</taxon>
        <taxon>Ruminantia</taxon>
        <taxon>Pecora</taxon>
        <taxon>Cervidae</taxon>
        <taxon>Odocoileinae</taxon>
        <taxon>Rangifer</taxon>
    </lineage>
</organism>
<keyword evidence="3" id="KW-1185">Reference proteome</keyword>
<gene>
    <name evidence="2" type="ORF">MRATA1EN1_LOCUS14956</name>
</gene>
<evidence type="ECO:0000256" key="1">
    <source>
        <dbReference type="SAM" id="MobiDB-lite"/>
    </source>
</evidence>
<dbReference type="Proteomes" id="UP001176941">
    <property type="component" value="Chromosome 25"/>
</dbReference>
<feature type="region of interest" description="Disordered" evidence="1">
    <location>
        <begin position="64"/>
        <end position="90"/>
    </location>
</feature>
<protein>
    <submittedName>
        <fullName evidence="2">Uncharacterized protein</fullName>
    </submittedName>
</protein>
<name>A0ABN8YWV9_RANTA</name>
<dbReference type="EMBL" id="OX459961">
    <property type="protein sequence ID" value="CAI9165994.1"/>
    <property type="molecule type" value="Genomic_DNA"/>
</dbReference>